<comment type="similarity">
    <text evidence="2">Belongs to the bacterial solute-binding protein 2 family.</text>
</comment>
<keyword evidence="7" id="KW-1185">Reference proteome</keyword>
<dbReference type="PANTHER" id="PTHR46847:SF1">
    <property type="entry name" value="D-ALLOSE-BINDING PERIPLASMIC PROTEIN-RELATED"/>
    <property type="match status" value="1"/>
</dbReference>
<dbReference type="SUPFAM" id="SSF53822">
    <property type="entry name" value="Periplasmic binding protein-like I"/>
    <property type="match status" value="1"/>
</dbReference>
<feature type="signal peptide" evidence="4">
    <location>
        <begin position="1"/>
        <end position="24"/>
    </location>
</feature>
<evidence type="ECO:0000256" key="4">
    <source>
        <dbReference type="SAM" id="SignalP"/>
    </source>
</evidence>
<evidence type="ECO:0000256" key="1">
    <source>
        <dbReference type="ARBA" id="ARBA00004196"/>
    </source>
</evidence>
<comment type="subcellular location">
    <subcellularLocation>
        <location evidence="1">Cell envelope</location>
    </subcellularLocation>
</comment>
<dbReference type="PANTHER" id="PTHR46847">
    <property type="entry name" value="D-ALLOSE-BINDING PERIPLASMIC PROTEIN-RELATED"/>
    <property type="match status" value="1"/>
</dbReference>
<evidence type="ECO:0000313" key="7">
    <source>
        <dbReference type="Proteomes" id="UP001428817"/>
    </source>
</evidence>
<keyword evidence="3 4" id="KW-0732">Signal</keyword>
<dbReference type="InterPro" id="IPR025997">
    <property type="entry name" value="SBP_2_dom"/>
</dbReference>
<organism evidence="6 7">
    <name type="scientific">Pseudonocardia eucalypti</name>
    <dbReference type="NCBI Taxonomy" id="648755"/>
    <lineage>
        <taxon>Bacteria</taxon>
        <taxon>Bacillati</taxon>
        <taxon>Actinomycetota</taxon>
        <taxon>Actinomycetes</taxon>
        <taxon>Pseudonocardiales</taxon>
        <taxon>Pseudonocardiaceae</taxon>
        <taxon>Pseudonocardia</taxon>
    </lineage>
</organism>
<comment type="caution">
    <text evidence="6">The sequence shown here is derived from an EMBL/GenBank/DDBJ whole genome shotgun (WGS) entry which is preliminary data.</text>
</comment>
<feature type="chain" id="PRO_5045903639" evidence="4">
    <location>
        <begin position="25"/>
        <end position="340"/>
    </location>
</feature>
<dbReference type="Gene3D" id="3.40.50.2300">
    <property type="match status" value="2"/>
</dbReference>
<proteinExistence type="inferred from homology"/>
<dbReference type="RefSeq" id="WP_185060538.1">
    <property type="nucleotide sequence ID" value="NZ_BAABJP010000036.1"/>
</dbReference>
<name>A0ABP9QS29_9PSEU</name>
<evidence type="ECO:0000256" key="3">
    <source>
        <dbReference type="ARBA" id="ARBA00022729"/>
    </source>
</evidence>
<dbReference type="Proteomes" id="UP001428817">
    <property type="component" value="Unassembled WGS sequence"/>
</dbReference>
<evidence type="ECO:0000256" key="2">
    <source>
        <dbReference type="ARBA" id="ARBA00007639"/>
    </source>
</evidence>
<evidence type="ECO:0000259" key="5">
    <source>
        <dbReference type="Pfam" id="PF13407"/>
    </source>
</evidence>
<protein>
    <submittedName>
        <fullName evidence="6">Substrate-binding domain-containing protein</fullName>
    </submittedName>
</protein>
<dbReference type="EMBL" id="BAABJP010000036">
    <property type="protein sequence ID" value="GAA5166643.1"/>
    <property type="molecule type" value="Genomic_DNA"/>
</dbReference>
<evidence type="ECO:0000313" key="6">
    <source>
        <dbReference type="EMBL" id="GAA5166643.1"/>
    </source>
</evidence>
<feature type="domain" description="Periplasmic binding protein" evidence="5">
    <location>
        <begin position="45"/>
        <end position="301"/>
    </location>
</feature>
<accession>A0ABP9QS29</accession>
<reference evidence="7" key="1">
    <citation type="journal article" date="2019" name="Int. J. Syst. Evol. Microbiol.">
        <title>The Global Catalogue of Microorganisms (GCM) 10K type strain sequencing project: providing services to taxonomists for standard genome sequencing and annotation.</title>
        <authorList>
            <consortium name="The Broad Institute Genomics Platform"/>
            <consortium name="The Broad Institute Genome Sequencing Center for Infectious Disease"/>
            <person name="Wu L."/>
            <person name="Ma J."/>
        </authorList>
    </citation>
    <scope>NUCLEOTIDE SEQUENCE [LARGE SCALE GENOMIC DNA]</scope>
    <source>
        <strain evidence="7">JCM 18303</strain>
    </source>
</reference>
<dbReference type="PROSITE" id="PS51257">
    <property type="entry name" value="PROKAR_LIPOPROTEIN"/>
    <property type="match status" value="1"/>
</dbReference>
<dbReference type="Pfam" id="PF13407">
    <property type="entry name" value="Peripla_BP_4"/>
    <property type="match status" value="1"/>
</dbReference>
<gene>
    <name evidence="6" type="ORF">GCM10023321_58050</name>
</gene>
<dbReference type="InterPro" id="IPR028082">
    <property type="entry name" value="Peripla_BP_I"/>
</dbReference>
<sequence length="340" mass="34730">MSRSGILFKVVAVAAAVVCTVGTAACTAQRTPEAGGAGGGGAVKVGLITKTDTNPYFVTLRDAAKAAAAKQGVELIALAGKFDGDNEGQVAAIENLTQQGVKGILITPSNSTGILGALKQAKDRGITVIALDTETDPKDAVDATWATDNTQAGEKQGAYVKAALNGSAPKVIMLDGTPGSAVDEQRHSGFLRGIGLTDSSPEILGKAPTQGDQNKAQQAMENLLQRSTDVNAVYTLNEPNGRGAHAALAAKGLTGKVVVGSIDGGCQGVQDVRDGKYAATVMQFPKKMAELGVNAVVEFAKTGTRPSGFHDTASELITDKPLGGLPAKDTAWGLQNCWGS</sequence>